<gene>
    <name evidence="2" type="ORF">PSM36_0613</name>
</gene>
<dbReference type="STRING" id="1642647.PSM36_0613"/>
<dbReference type="InterPro" id="IPR046450">
    <property type="entry name" value="PA_dom_sf"/>
</dbReference>
<dbReference type="EMBL" id="LT605205">
    <property type="protein sequence ID" value="SCD19443.1"/>
    <property type="molecule type" value="Genomic_DNA"/>
</dbReference>
<evidence type="ECO:0000313" key="3">
    <source>
        <dbReference type="Proteomes" id="UP000187464"/>
    </source>
</evidence>
<protein>
    <submittedName>
        <fullName evidence="2">PA_M28_1_3</fullName>
    </submittedName>
</protein>
<dbReference type="Proteomes" id="UP000187464">
    <property type="component" value="Chromosome I"/>
</dbReference>
<proteinExistence type="predicted"/>
<reference evidence="2 3" key="1">
    <citation type="submission" date="2016-08" db="EMBL/GenBank/DDBJ databases">
        <authorList>
            <person name="Seilhamer J.J."/>
        </authorList>
    </citation>
    <scope>NUCLEOTIDE SEQUENCE [LARGE SCALE GENOMIC DNA]</scope>
    <source>
        <strain evidence="2">M3/6</strain>
    </source>
</reference>
<dbReference type="RefSeq" id="WP_076928733.1">
    <property type="nucleotide sequence ID" value="NZ_LT605205.1"/>
</dbReference>
<accession>A0A1R3SSX4</accession>
<dbReference type="SUPFAM" id="SSF52025">
    <property type="entry name" value="PA domain"/>
    <property type="match status" value="1"/>
</dbReference>
<name>A0A1R3SSX4_9BACT</name>
<dbReference type="Pfam" id="PF02225">
    <property type="entry name" value="PA"/>
    <property type="match status" value="1"/>
</dbReference>
<dbReference type="InterPro" id="IPR003137">
    <property type="entry name" value="PA_domain"/>
</dbReference>
<keyword evidence="3" id="KW-1185">Reference proteome</keyword>
<evidence type="ECO:0000313" key="2">
    <source>
        <dbReference type="EMBL" id="SCD19443.1"/>
    </source>
</evidence>
<dbReference type="Gene3D" id="3.50.30.30">
    <property type="match status" value="1"/>
</dbReference>
<dbReference type="KEGG" id="psac:PSM36_0613"/>
<dbReference type="AlphaFoldDB" id="A0A1R3SSX4"/>
<organism evidence="2 3">
    <name type="scientific">Proteiniphilum saccharofermentans</name>
    <dbReference type="NCBI Taxonomy" id="1642647"/>
    <lineage>
        <taxon>Bacteria</taxon>
        <taxon>Pseudomonadati</taxon>
        <taxon>Bacteroidota</taxon>
        <taxon>Bacteroidia</taxon>
        <taxon>Bacteroidales</taxon>
        <taxon>Dysgonomonadaceae</taxon>
        <taxon>Proteiniphilum</taxon>
    </lineage>
</organism>
<sequence length="316" mass="35330">MIRIIIILLLLLSGLFVNCLHSQEVSSKGLEQISEPLVKEFIDILASDKMRGRSAPSIEADRAANYIAMKLKEFGIRSVNGSYFQPIPFCAADLNIENCKFILTKGSINHAYDLKENFTPLFNTGSNQVQGELVFAGYGITAPQYNYDDYKDIDVKGKIVLVMKQEPRKNDTIATFFEGKKETLYSGIPYKIRNAAEHGAAGLLLVTDPLHNVAITAQGYLWNSLYMKGKTNPTYNVCEENANIPAVQVNRDVINELFGSVDSLRTLQRKIDESMHPVRMEEKTGMDMSIIISGPQSMAIPMTQNTETKIQFSEVE</sequence>
<evidence type="ECO:0000259" key="1">
    <source>
        <dbReference type="Pfam" id="PF02225"/>
    </source>
</evidence>
<feature type="domain" description="PA" evidence="1">
    <location>
        <begin position="129"/>
        <end position="257"/>
    </location>
</feature>